<organism evidence="2 3">
    <name type="scientific">Nesidiocoris tenuis</name>
    <dbReference type="NCBI Taxonomy" id="355587"/>
    <lineage>
        <taxon>Eukaryota</taxon>
        <taxon>Metazoa</taxon>
        <taxon>Ecdysozoa</taxon>
        <taxon>Arthropoda</taxon>
        <taxon>Hexapoda</taxon>
        <taxon>Insecta</taxon>
        <taxon>Pterygota</taxon>
        <taxon>Neoptera</taxon>
        <taxon>Paraneoptera</taxon>
        <taxon>Hemiptera</taxon>
        <taxon>Heteroptera</taxon>
        <taxon>Panheteroptera</taxon>
        <taxon>Cimicomorpha</taxon>
        <taxon>Miridae</taxon>
        <taxon>Dicyphina</taxon>
        <taxon>Nesidiocoris</taxon>
    </lineage>
</organism>
<feature type="region of interest" description="Disordered" evidence="1">
    <location>
        <begin position="34"/>
        <end position="58"/>
    </location>
</feature>
<name>A0A6H5GQ85_9HEMI</name>
<evidence type="ECO:0000313" key="3">
    <source>
        <dbReference type="Proteomes" id="UP000479000"/>
    </source>
</evidence>
<feature type="non-terminal residue" evidence="2">
    <location>
        <position position="1"/>
    </location>
</feature>
<sequence>CFRRIDGVTTVSARASAGWQPIPARNVDFRPPCDVGKERRHTRAHSGTFFTKKKTQNM</sequence>
<gene>
    <name evidence="2" type="ORF">NTEN_LOCUS10807</name>
</gene>
<accession>A0A6H5GQ85</accession>
<dbReference type="Proteomes" id="UP000479000">
    <property type="component" value="Unassembled WGS sequence"/>
</dbReference>
<evidence type="ECO:0000256" key="1">
    <source>
        <dbReference type="SAM" id="MobiDB-lite"/>
    </source>
</evidence>
<keyword evidence="3" id="KW-1185">Reference proteome</keyword>
<protein>
    <submittedName>
        <fullName evidence="2">Uncharacterized protein</fullName>
    </submittedName>
</protein>
<reference evidence="2 3" key="1">
    <citation type="submission" date="2020-02" db="EMBL/GenBank/DDBJ databases">
        <authorList>
            <person name="Ferguson B K."/>
        </authorList>
    </citation>
    <scope>NUCLEOTIDE SEQUENCE [LARGE SCALE GENOMIC DNA]</scope>
</reference>
<evidence type="ECO:0000313" key="2">
    <source>
        <dbReference type="EMBL" id="CAB0005330.1"/>
    </source>
</evidence>
<dbReference type="AlphaFoldDB" id="A0A6H5GQ85"/>
<proteinExistence type="predicted"/>
<dbReference type="EMBL" id="CADCXU010016279">
    <property type="protein sequence ID" value="CAB0005330.1"/>
    <property type="molecule type" value="Genomic_DNA"/>
</dbReference>